<proteinExistence type="predicted"/>
<keyword evidence="1" id="KW-1185">Reference proteome</keyword>
<evidence type="ECO:0000313" key="1">
    <source>
        <dbReference type="Proteomes" id="UP000887565"/>
    </source>
</evidence>
<dbReference type="WBParaSite" id="nRc.2.0.1.t17146-RA">
    <property type="protein sequence ID" value="nRc.2.0.1.t17146-RA"/>
    <property type="gene ID" value="nRc.2.0.1.g17146"/>
</dbReference>
<reference evidence="2" key="1">
    <citation type="submission" date="2022-11" db="UniProtKB">
        <authorList>
            <consortium name="WormBaseParasite"/>
        </authorList>
    </citation>
    <scope>IDENTIFICATION</scope>
</reference>
<dbReference type="Proteomes" id="UP000887565">
    <property type="component" value="Unplaced"/>
</dbReference>
<sequence length="89" mass="9982">MDGKKNKELPLHCIATQIDLKTFSDWDCGGHNLGEETVGPTSWEQAFFARKCLVPVILTFLYIFQALHKYFVLNVLVPKTLSTQLGIAA</sequence>
<evidence type="ECO:0000313" key="2">
    <source>
        <dbReference type="WBParaSite" id="nRc.2.0.1.t17146-RA"/>
    </source>
</evidence>
<protein>
    <submittedName>
        <fullName evidence="2">Uncharacterized protein</fullName>
    </submittedName>
</protein>
<organism evidence="1 2">
    <name type="scientific">Romanomermis culicivorax</name>
    <name type="common">Nematode worm</name>
    <dbReference type="NCBI Taxonomy" id="13658"/>
    <lineage>
        <taxon>Eukaryota</taxon>
        <taxon>Metazoa</taxon>
        <taxon>Ecdysozoa</taxon>
        <taxon>Nematoda</taxon>
        <taxon>Enoplea</taxon>
        <taxon>Dorylaimia</taxon>
        <taxon>Mermithida</taxon>
        <taxon>Mermithoidea</taxon>
        <taxon>Mermithidae</taxon>
        <taxon>Romanomermis</taxon>
    </lineage>
</organism>
<dbReference type="AlphaFoldDB" id="A0A915ITJ8"/>
<name>A0A915ITJ8_ROMCU</name>
<accession>A0A915ITJ8</accession>